<evidence type="ECO:0000256" key="4">
    <source>
        <dbReference type="ARBA" id="ARBA00022692"/>
    </source>
</evidence>
<dbReference type="AlphaFoldDB" id="A0A3A9ASK0"/>
<reference evidence="9 10" key="1">
    <citation type="submission" date="2018-09" db="EMBL/GenBank/DDBJ databases">
        <title>Murine metabolic-syndrome-specific gut microbial biobank.</title>
        <authorList>
            <person name="Liu C."/>
        </authorList>
    </citation>
    <scope>NUCLEOTIDE SEQUENCE [LARGE SCALE GENOMIC DNA]</scope>
    <source>
        <strain evidence="9 10">0.1xD8-82</strain>
    </source>
</reference>
<comment type="subcellular location">
    <subcellularLocation>
        <location evidence="1">Cell membrane</location>
        <topology evidence="1">Multi-pass membrane protein</topology>
    </subcellularLocation>
</comment>
<evidence type="ECO:0000256" key="7">
    <source>
        <dbReference type="ARBA" id="ARBA00023136"/>
    </source>
</evidence>
<dbReference type="PANTHER" id="PTHR32024">
    <property type="entry name" value="TRK SYSTEM POTASSIUM UPTAKE PROTEIN TRKG-RELATED"/>
    <property type="match status" value="1"/>
</dbReference>
<keyword evidence="3" id="KW-1003">Cell membrane</keyword>
<keyword evidence="2" id="KW-0813">Transport</keyword>
<organism evidence="9 10">
    <name type="scientific">Parablautia intestinalis</name>
    <dbReference type="NCBI Taxonomy" id="2320100"/>
    <lineage>
        <taxon>Bacteria</taxon>
        <taxon>Bacillati</taxon>
        <taxon>Bacillota</taxon>
        <taxon>Clostridia</taxon>
        <taxon>Lachnospirales</taxon>
        <taxon>Lachnospiraceae</taxon>
        <taxon>Parablautia</taxon>
    </lineage>
</organism>
<keyword evidence="7 8" id="KW-0472">Membrane</keyword>
<proteinExistence type="predicted"/>
<keyword evidence="4 8" id="KW-0812">Transmembrane</keyword>
<protein>
    <submittedName>
        <fullName evidence="9">Potassium transporter KtrB</fullName>
    </submittedName>
</protein>
<keyword evidence="5 8" id="KW-1133">Transmembrane helix</keyword>
<dbReference type="GO" id="GO:0008324">
    <property type="term" value="F:monoatomic cation transmembrane transporter activity"/>
    <property type="evidence" value="ECO:0007669"/>
    <property type="project" value="InterPro"/>
</dbReference>
<comment type="caution">
    <text evidence="9">The sequence shown here is derived from an EMBL/GenBank/DDBJ whole genome shotgun (WGS) entry which is preliminary data.</text>
</comment>
<dbReference type="GO" id="GO:0030001">
    <property type="term" value="P:metal ion transport"/>
    <property type="evidence" value="ECO:0007669"/>
    <property type="project" value="UniProtKB-ARBA"/>
</dbReference>
<evidence type="ECO:0000256" key="1">
    <source>
        <dbReference type="ARBA" id="ARBA00004651"/>
    </source>
</evidence>
<sequence length="454" mass="48876">MEVSMKKHRHTTTGIIMLGFFLGAVTGTIGLLLPISVKPGCKLDFFDALFVAMSSVCVTGLSTVNIGQTFSAFGQVILLFLIQFGGLGIVTFTTLVLCLVRQRITLADRMLIQNAYNLDTLSGLVRLTMRILKVTLTLEGIGAVGYAFVFVPEFGVKGLWYSVFHAVSAFCNAGIDLLGGNSFCNYADNIMVNLVTVFLIIVSGLGFPVYWEIIRVARPHRNKGGNGYARKMNLQAKIVLVSTFFLIMSGALLTLLFEYNNPDTLGEMGWGQKIMAAFFQSVTLRTAGFATISQEAFRPSSSLVYLVLMFIGGSPAGTAGGVKTVTIVLLLASMFANISGKKDVCVMHRKIADETIRRCVAIVTFSFSVLLVLTVTLLAVQNSNFLDTIYEMTSAIATVGLSRGLTGILKPAGKLIVTLTMYLGRIGPITLALAFNGQNSGEDFSYAGSKVIVG</sequence>
<evidence type="ECO:0000313" key="10">
    <source>
        <dbReference type="Proteomes" id="UP000280696"/>
    </source>
</evidence>
<dbReference type="OrthoDB" id="9810952at2"/>
<feature type="transmembrane region" description="Helical" evidence="8">
    <location>
        <begin position="190"/>
        <end position="213"/>
    </location>
</feature>
<dbReference type="PANTHER" id="PTHR32024:SF1">
    <property type="entry name" value="KTR SYSTEM POTASSIUM UPTAKE PROTEIN B"/>
    <property type="match status" value="1"/>
</dbReference>
<accession>A0A3A9ASK0</accession>
<dbReference type="Proteomes" id="UP000280696">
    <property type="component" value="Unassembled WGS sequence"/>
</dbReference>
<feature type="transmembrane region" description="Helical" evidence="8">
    <location>
        <begin position="12"/>
        <end position="33"/>
    </location>
</feature>
<dbReference type="InterPro" id="IPR003445">
    <property type="entry name" value="Cat_transpt"/>
</dbReference>
<gene>
    <name evidence="9" type="ORF">D7V94_00090</name>
</gene>
<evidence type="ECO:0000256" key="2">
    <source>
        <dbReference type="ARBA" id="ARBA00022448"/>
    </source>
</evidence>
<evidence type="ECO:0000313" key="9">
    <source>
        <dbReference type="EMBL" id="RKI94024.1"/>
    </source>
</evidence>
<evidence type="ECO:0000256" key="3">
    <source>
        <dbReference type="ARBA" id="ARBA00022475"/>
    </source>
</evidence>
<feature type="transmembrane region" description="Helical" evidence="8">
    <location>
        <begin position="359"/>
        <end position="380"/>
    </location>
</feature>
<name>A0A3A9ASK0_9FIRM</name>
<keyword evidence="6" id="KW-0406">Ion transport</keyword>
<evidence type="ECO:0000256" key="6">
    <source>
        <dbReference type="ARBA" id="ARBA00023065"/>
    </source>
</evidence>
<feature type="transmembrane region" description="Helical" evidence="8">
    <location>
        <begin position="131"/>
        <end position="151"/>
    </location>
</feature>
<feature type="transmembrane region" description="Helical" evidence="8">
    <location>
        <begin position="76"/>
        <end position="100"/>
    </location>
</feature>
<feature type="transmembrane region" description="Helical" evidence="8">
    <location>
        <begin position="305"/>
        <end position="338"/>
    </location>
</feature>
<feature type="transmembrane region" description="Helical" evidence="8">
    <location>
        <begin position="45"/>
        <end position="64"/>
    </location>
</feature>
<evidence type="ECO:0000256" key="5">
    <source>
        <dbReference type="ARBA" id="ARBA00022989"/>
    </source>
</evidence>
<keyword evidence="10" id="KW-1185">Reference proteome</keyword>
<feature type="transmembrane region" description="Helical" evidence="8">
    <location>
        <begin position="234"/>
        <end position="257"/>
    </location>
</feature>
<dbReference type="GO" id="GO:0005886">
    <property type="term" value="C:plasma membrane"/>
    <property type="evidence" value="ECO:0007669"/>
    <property type="project" value="UniProtKB-SubCell"/>
</dbReference>
<dbReference type="EMBL" id="RAYQ01000001">
    <property type="protein sequence ID" value="RKI94024.1"/>
    <property type="molecule type" value="Genomic_DNA"/>
</dbReference>
<dbReference type="Pfam" id="PF02386">
    <property type="entry name" value="TrkH"/>
    <property type="match status" value="1"/>
</dbReference>
<evidence type="ECO:0000256" key="8">
    <source>
        <dbReference type="SAM" id="Phobius"/>
    </source>
</evidence>